<evidence type="ECO:0000313" key="2">
    <source>
        <dbReference type="Proteomes" id="UP000000644"/>
    </source>
</evidence>
<keyword evidence="2" id="KW-1185">Reference proteome</keyword>
<organism evidence="1 2">
    <name type="scientific">Polaromonas naphthalenivorans (strain CJ2)</name>
    <dbReference type="NCBI Taxonomy" id="365044"/>
    <lineage>
        <taxon>Bacteria</taxon>
        <taxon>Pseudomonadati</taxon>
        <taxon>Pseudomonadota</taxon>
        <taxon>Betaproteobacteria</taxon>
        <taxon>Burkholderiales</taxon>
        <taxon>Comamonadaceae</taxon>
        <taxon>Polaromonas</taxon>
    </lineage>
</organism>
<dbReference type="OrthoDB" id="9150763at2"/>
<dbReference type="KEGG" id="pna:Pnap_2495"/>
<protein>
    <submittedName>
        <fullName evidence="1">Uncharacterized protein</fullName>
    </submittedName>
</protein>
<evidence type="ECO:0000313" key="1">
    <source>
        <dbReference type="EMBL" id="ABM37799.1"/>
    </source>
</evidence>
<dbReference type="EMBL" id="CP000529">
    <property type="protein sequence ID" value="ABM37799.1"/>
    <property type="molecule type" value="Genomic_DNA"/>
</dbReference>
<dbReference type="Proteomes" id="UP000000644">
    <property type="component" value="Chromosome"/>
</dbReference>
<name>A1VQ71_POLNA</name>
<dbReference type="RefSeq" id="WP_011801877.1">
    <property type="nucleotide sequence ID" value="NC_008781.1"/>
</dbReference>
<dbReference type="STRING" id="365044.Pnap_2495"/>
<dbReference type="HOGENOM" id="CLU_1466950_0_0_4"/>
<gene>
    <name evidence="1" type="ordered locus">Pnap_2495</name>
</gene>
<reference evidence="2" key="1">
    <citation type="journal article" date="2009" name="Environ. Microbiol.">
        <title>The genome of Polaromonas naphthalenivorans strain CJ2, isolated from coal tar-contaminated sediment, reveals physiological and metabolic versatility and evolution through extensive horizontal gene transfer.</title>
        <authorList>
            <person name="Yagi J.M."/>
            <person name="Sims D."/>
            <person name="Brettin T."/>
            <person name="Bruce D."/>
            <person name="Madsen E.L."/>
        </authorList>
    </citation>
    <scope>NUCLEOTIDE SEQUENCE [LARGE SCALE GENOMIC DNA]</scope>
    <source>
        <strain evidence="2">CJ2</strain>
    </source>
</reference>
<accession>A1VQ71</accession>
<proteinExistence type="predicted"/>
<sequence length="184" mass="20703">MDTKHFRSLSKKWAFKLREDARDIEQEIIVFYLTRQSENKNLDIFRPGHEGALFELLKHKIRGNNLESLGGSGRRLGGVGDEDDAGEIDIHDEFESPDEKADQLDKRLQFEQVFCQELDQIDELNNLAGSDLGDAFGFTGANGRAVLSQLKRQIVASAQKRFNANLRAVKPSSRAKARQQTATA</sequence>
<dbReference type="AlphaFoldDB" id="A1VQ71"/>